<dbReference type="RefSeq" id="XP_005844846.1">
    <property type="nucleotide sequence ID" value="XM_005844784.1"/>
</dbReference>
<gene>
    <name evidence="3" type="ORF">CHLNCDRAFT_138321</name>
</gene>
<dbReference type="PANTHER" id="PTHR43157:SF31">
    <property type="entry name" value="PHOSPHATIDYLINOSITOL-GLYCAN BIOSYNTHESIS CLASS F PROTEIN"/>
    <property type="match status" value="1"/>
</dbReference>
<dbReference type="STRING" id="554065.E1ZMS6"/>
<keyword evidence="4" id="KW-1185">Reference proteome</keyword>
<feature type="region of interest" description="Disordered" evidence="2">
    <location>
        <begin position="147"/>
        <end position="187"/>
    </location>
</feature>
<protein>
    <submittedName>
        <fullName evidence="3">Uncharacterized protein</fullName>
    </submittedName>
</protein>
<dbReference type="eggNOG" id="KOG1208">
    <property type="taxonomic scope" value="Eukaryota"/>
</dbReference>
<accession>E1ZMS6</accession>
<dbReference type="PANTHER" id="PTHR43157">
    <property type="entry name" value="PHOSPHATIDYLINOSITOL-GLYCAN BIOSYNTHESIS CLASS F PROTEIN-RELATED"/>
    <property type="match status" value="1"/>
</dbReference>
<dbReference type="GeneID" id="17352322"/>
<name>E1ZMS6_CHLVA</name>
<dbReference type="SUPFAM" id="SSF51735">
    <property type="entry name" value="NAD(P)-binding Rossmann-fold domains"/>
    <property type="match status" value="1"/>
</dbReference>
<evidence type="ECO:0000313" key="3">
    <source>
        <dbReference type="EMBL" id="EFN52744.1"/>
    </source>
</evidence>
<sequence>MGMPHELPDQLPGSAFEQLGTLQWGDLGGEWARDSDLWQYSNSKLYCLMSAREMAKRLKGSGVDVLATQPGLVSTPLYDRTAPEKVTSWLFTAAARVMGQSPSRGAYSLVYAAGAPELDGRGGSYIGPPYLGMRLYEETAHLLEEKTGERPLPNKLPAAEHPWQEKAAGRDRAHPVDATLEARPPPYRHSLRSLVAVAMQGPGD</sequence>
<keyword evidence="1" id="KW-0560">Oxidoreductase</keyword>
<reference evidence="3 4" key="1">
    <citation type="journal article" date="2010" name="Plant Cell">
        <title>The Chlorella variabilis NC64A genome reveals adaptation to photosymbiosis, coevolution with viruses, and cryptic sex.</title>
        <authorList>
            <person name="Blanc G."/>
            <person name="Duncan G."/>
            <person name="Agarkova I."/>
            <person name="Borodovsky M."/>
            <person name="Gurnon J."/>
            <person name="Kuo A."/>
            <person name="Lindquist E."/>
            <person name="Lucas S."/>
            <person name="Pangilinan J."/>
            <person name="Polle J."/>
            <person name="Salamov A."/>
            <person name="Terry A."/>
            <person name="Yamada T."/>
            <person name="Dunigan D.D."/>
            <person name="Grigoriev I.V."/>
            <person name="Claverie J.M."/>
            <person name="Van Etten J.L."/>
        </authorList>
    </citation>
    <scope>NUCLEOTIDE SEQUENCE [LARGE SCALE GENOMIC DNA]</scope>
    <source>
        <strain evidence="3 4">NC64A</strain>
    </source>
</reference>
<organism evidence="4">
    <name type="scientific">Chlorella variabilis</name>
    <name type="common">Green alga</name>
    <dbReference type="NCBI Taxonomy" id="554065"/>
    <lineage>
        <taxon>Eukaryota</taxon>
        <taxon>Viridiplantae</taxon>
        <taxon>Chlorophyta</taxon>
        <taxon>core chlorophytes</taxon>
        <taxon>Trebouxiophyceae</taxon>
        <taxon>Chlorellales</taxon>
        <taxon>Chlorellaceae</taxon>
        <taxon>Chlorella clade</taxon>
        <taxon>Chlorella</taxon>
    </lineage>
</organism>
<dbReference type="AlphaFoldDB" id="E1ZMS6"/>
<dbReference type="InParanoid" id="E1ZMS6"/>
<dbReference type="Gene3D" id="3.40.50.720">
    <property type="entry name" value="NAD(P)-binding Rossmann-like Domain"/>
    <property type="match status" value="1"/>
</dbReference>
<proteinExistence type="predicted"/>
<evidence type="ECO:0000256" key="1">
    <source>
        <dbReference type="ARBA" id="ARBA00023002"/>
    </source>
</evidence>
<dbReference type="GO" id="GO:0016491">
    <property type="term" value="F:oxidoreductase activity"/>
    <property type="evidence" value="ECO:0007669"/>
    <property type="project" value="UniProtKB-KW"/>
</dbReference>
<dbReference type="OrthoDB" id="511868at2759"/>
<evidence type="ECO:0000256" key="2">
    <source>
        <dbReference type="SAM" id="MobiDB-lite"/>
    </source>
</evidence>
<feature type="compositionally biased region" description="Basic and acidic residues" evidence="2">
    <location>
        <begin position="162"/>
        <end position="175"/>
    </location>
</feature>
<dbReference type="Proteomes" id="UP000008141">
    <property type="component" value="Unassembled WGS sequence"/>
</dbReference>
<dbReference type="KEGG" id="cvr:CHLNCDRAFT_138321"/>
<dbReference type="InterPro" id="IPR036291">
    <property type="entry name" value="NAD(P)-bd_dom_sf"/>
</dbReference>
<evidence type="ECO:0000313" key="4">
    <source>
        <dbReference type="Proteomes" id="UP000008141"/>
    </source>
</evidence>
<dbReference type="EMBL" id="GL433854">
    <property type="protein sequence ID" value="EFN52744.1"/>
    <property type="molecule type" value="Genomic_DNA"/>
</dbReference>